<reference evidence="2 3" key="1">
    <citation type="submission" date="2017-04" db="EMBL/GenBank/DDBJ databases">
        <title>Draft genome sequence of Tuber borchii Vittad., a whitish edible truffle.</title>
        <authorList>
            <consortium name="DOE Joint Genome Institute"/>
            <person name="Murat C."/>
            <person name="Kuo A."/>
            <person name="Barry K.W."/>
            <person name="Clum A."/>
            <person name="Dockter R.B."/>
            <person name="Fauchery L."/>
            <person name="Iotti M."/>
            <person name="Kohler A."/>
            <person name="Labutti K."/>
            <person name="Lindquist E.A."/>
            <person name="Lipzen A."/>
            <person name="Ohm R.A."/>
            <person name="Wang M."/>
            <person name="Grigoriev I.V."/>
            <person name="Zambonelli A."/>
            <person name="Martin F.M."/>
        </authorList>
    </citation>
    <scope>NUCLEOTIDE SEQUENCE [LARGE SCALE GENOMIC DNA]</scope>
    <source>
        <strain evidence="2 3">Tbo3840</strain>
    </source>
</reference>
<dbReference type="AlphaFoldDB" id="A0A2T7A6J6"/>
<accession>A0A2T7A6J6</accession>
<evidence type="ECO:0000256" key="1">
    <source>
        <dbReference type="SAM" id="SignalP"/>
    </source>
</evidence>
<organism evidence="2 3">
    <name type="scientific">Tuber borchii</name>
    <name type="common">White truffle</name>
    <dbReference type="NCBI Taxonomy" id="42251"/>
    <lineage>
        <taxon>Eukaryota</taxon>
        <taxon>Fungi</taxon>
        <taxon>Dikarya</taxon>
        <taxon>Ascomycota</taxon>
        <taxon>Pezizomycotina</taxon>
        <taxon>Pezizomycetes</taxon>
        <taxon>Pezizales</taxon>
        <taxon>Tuberaceae</taxon>
        <taxon>Tuber</taxon>
    </lineage>
</organism>
<feature type="chain" id="PRO_5015595272" evidence="1">
    <location>
        <begin position="31"/>
        <end position="109"/>
    </location>
</feature>
<evidence type="ECO:0000313" key="3">
    <source>
        <dbReference type="Proteomes" id="UP000244722"/>
    </source>
</evidence>
<evidence type="ECO:0000313" key="2">
    <source>
        <dbReference type="EMBL" id="PUU83354.1"/>
    </source>
</evidence>
<name>A0A2T7A6J6_TUBBO</name>
<protein>
    <submittedName>
        <fullName evidence="2">Uncharacterized protein</fullName>
    </submittedName>
</protein>
<gene>
    <name evidence="2" type="ORF">B9Z19DRAFT_1073138</name>
</gene>
<sequence length="109" mass="12657">MARIILVPSALWSFLFPFFLLPLPLPVDIARRSPREPNNRSLMQDLFEVMPPPLQRPSSYHLYFHCIRISSGSIENRTPHHHRPSPPSVDHHVYLLALRYGQMPLHPCS</sequence>
<proteinExistence type="predicted"/>
<keyword evidence="1" id="KW-0732">Signal</keyword>
<comment type="caution">
    <text evidence="2">The sequence shown here is derived from an EMBL/GenBank/DDBJ whole genome shotgun (WGS) entry which is preliminary data.</text>
</comment>
<dbReference type="EMBL" id="NESQ01000015">
    <property type="protein sequence ID" value="PUU83354.1"/>
    <property type="molecule type" value="Genomic_DNA"/>
</dbReference>
<feature type="signal peptide" evidence="1">
    <location>
        <begin position="1"/>
        <end position="30"/>
    </location>
</feature>
<dbReference type="Proteomes" id="UP000244722">
    <property type="component" value="Unassembled WGS sequence"/>
</dbReference>
<keyword evidence="3" id="KW-1185">Reference proteome</keyword>